<evidence type="ECO:0000313" key="4">
    <source>
        <dbReference type="Proteomes" id="UP000594454"/>
    </source>
</evidence>
<dbReference type="EMBL" id="LR899012">
    <property type="protein sequence ID" value="CAD7086600.1"/>
    <property type="molecule type" value="Genomic_DNA"/>
</dbReference>
<dbReference type="AlphaFoldDB" id="A0A7R8UTU3"/>
<name>A0A7R8UTU3_HERIL</name>
<evidence type="ECO:0000256" key="1">
    <source>
        <dbReference type="SAM" id="MobiDB-lite"/>
    </source>
</evidence>
<feature type="signal peptide" evidence="2">
    <location>
        <begin position="1"/>
        <end position="19"/>
    </location>
</feature>
<dbReference type="InParanoid" id="A0A7R8UTU3"/>
<keyword evidence="2" id="KW-0732">Signal</keyword>
<sequence>MWIPSLCIVFVACVHSISCKCIYEHYSLDFPPVFTQRFEEQDIILKPLSQKLYISEGKSLKAYCDSNFSVPIFDESESEGIASVDIKCSKGVLSYEDDDEDKSVKVETREKLSCYGSQPELYAGYSCGGSAKSLLYGLTVQRKQVVLSTFCYNFNTMDVMYISYTSSDSSVLQDTRSRNADLSPERKVAVNFIESNEFRTKELNSHFLLKLDSLEKLDLFRFDYLVPIERLTKSYPYQLDLLEGPNSIPWWINLKEGNWKRFEKLLASQLITGDYDVHTGIAYNHEIQEEIRRREYQPPRSTSPPANPYYEPRNASRRTYEQPYVYDRERQTWIKIPAKRSIPNDIAYGDDIKYMSGSIVKTIPLFVWTYVKPMSDSEGVVIIAVNSPFIEASAYQRLEFCKGRFPDWLRDLEDSARIPSLGYMFACSSEQVRPLIRVFPQ</sequence>
<organism evidence="3 4">
    <name type="scientific">Hermetia illucens</name>
    <name type="common">Black soldier fly</name>
    <dbReference type="NCBI Taxonomy" id="343691"/>
    <lineage>
        <taxon>Eukaryota</taxon>
        <taxon>Metazoa</taxon>
        <taxon>Ecdysozoa</taxon>
        <taxon>Arthropoda</taxon>
        <taxon>Hexapoda</taxon>
        <taxon>Insecta</taxon>
        <taxon>Pterygota</taxon>
        <taxon>Neoptera</taxon>
        <taxon>Endopterygota</taxon>
        <taxon>Diptera</taxon>
        <taxon>Brachycera</taxon>
        <taxon>Stratiomyomorpha</taxon>
        <taxon>Stratiomyidae</taxon>
        <taxon>Hermetiinae</taxon>
        <taxon>Hermetia</taxon>
    </lineage>
</organism>
<keyword evidence="4" id="KW-1185">Reference proteome</keyword>
<feature type="chain" id="PRO_5031330086" evidence="2">
    <location>
        <begin position="20"/>
        <end position="441"/>
    </location>
</feature>
<feature type="region of interest" description="Disordered" evidence="1">
    <location>
        <begin position="292"/>
        <end position="313"/>
    </location>
</feature>
<evidence type="ECO:0000313" key="3">
    <source>
        <dbReference type="EMBL" id="CAD7086600.1"/>
    </source>
</evidence>
<dbReference type="Proteomes" id="UP000594454">
    <property type="component" value="Chromosome 4"/>
</dbReference>
<reference evidence="3 4" key="1">
    <citation type="submission" date="2020-11" db="EMBL/GenBank/DDBJ databases">
        <authorList>
            <person name="Wallbank WR R."/>
            <person name="Pardo Diaz C."/>
            <person name="Kozak K."/>
            <person name="Martin S."/>
            <person name="Jiggins C."/>
            <person name="Moest M."/>
            <person name="Warren A I."/>
            <person name="Generalovic N T."/>
            <person name="Byers J.R.P. K."/>
            <person name="Montejo-Kovacevich G."/>
            <person name="Yen C E."/>
        </authorList>
    </citation>
    <scope>NUCLEOTIDE SEQUENCE [LARGE SCALE GENOMIC DNA]</scope>
</reference>
<dbReference type="OrthoDB" id="7986954at2759"/>
<evidence type="ECO:0000256" key="2">
    <source>
        <dbReference type="SAM" id="SignalP"/>
    </source>
</evidence>
<protein>
    <submittedName>
        <fullName evidence="3">Uncharacterized protein</fullName>
    </submittedName>
</protein>
<gene>
    <name evidence="3" type="ORF">HERILL_LOCUS9361</name>
</gene>
<proteinExistence type="predicted"/>
<accession>A0A7R8UTU3</accession>